<name>A0ABM1DQU5_PRICU</name>
<evidence type="ECO:0000256" key="1">
    <source>
        <dbReference type="ARBA" id="ARBA00003195"/>
    </source>
</evidence>
<evidence type="ECO:0000313" key="15">
    <source>
        <dbReference type="RefSeq" id="XP_014662316.1"/>
    </source>
</evidence>
<keyword evidence="14" id="KW-1185">Reference proteome</keyword>
<protein>
    <recommendedName>
        <fullName evidence="5">NADH dehydrogenase [ubiquinone] 1 beta subcomplex subunit 7</fullName>
    </recommendedName>
</protein>
<sequence length="129" mass="15333">MGVATSSYNAYFKEQDVTPDNTKQSTFDPMLGFPNGRKERVMIATQEEMEASNILLEQRDYCAHLLIDWKRCKHDNFPLAYKCKHEGHVYELCQFDDYVLRMKEYERERRLLKRANRIQAKDSSESLEE</sequence>
<dbReference type="RefSeq" id="XP_014662316.1">
    <property type="nucleotide sequence ID" value="XM_014806830.1"/>
</dbReference>
<evidence type="ECO:0000256" key="12">
    <source>
        <dbReference type="ARBA" id="ARBA00023157"/>
    </source>
</evidence>
<dbReference type="Proteomes" id="UP000695022">
    <property type="component" value="Unplaced"/>
</dbReference>
<accession>A0ABM1DQU5</accession>
<comment type="similarity">
    <text evidence="4">Belongs to the complex I NDUFB7 subunit family.</text>
</comment>
<keyword evidence="6" id="KW-0813">Transport</keyword>
<dbReference type="PROSITE" id="PS51808">
    <property type="entry name" value="CHCH"/>
    <property type="match status" value="1"/>
</dbReference>
<keyword evidence="10" id="KW-0496">Mitochondrion</keyword>
<dbReference type="PANTHER" id="PTHR20900:SF0">
    <property type="entry name" value="NADH DEHYDROGENASE [UBIQUINONE] 1 BETA SUBCOMPLEX SUBUNIT 7"/>
    <property type="match status" value="1"/>
</dbReference>
<keyword evidence="11" id="KW-0472">Membrane</keyword>
<keyword evidence="7" id="KW-0679">Respiratory chain</keyword>
<evidence type="ECO:0000256" key="13">
    <source>
        <dbReference type="SAM" id="Coils"/>
    </source>
</evidence>
<dbReference type="InterPro" id="IPR008698">
    <property type="entry name" value="NDUB7"/>
</dbReference>
<keyword evidence="12" id="KW-1015">Disulfide bond</keyword>
<gene>
    <name evidence="15" type="primary">LOC106805292</name>
</gene>
<dbReference type="PANTHER" id="PTHR20900">
    <property type="entry name" value="NADH:UBIQUINONE OXIDOREDUCTASE B18-LIKE SUBUNIT"/>
    <property type="match status" value="1"/>
</dbReference>
<comment type="subcellular location">
    <subcellularLocation>
        <location evidence="3">Mitochondrion inner membrane</location>
        <topology evidence="3">Peripheral membrane protein</topology>
    </subcellularLocation>
    <subcellularLocation>
        <location evidence="2">Mitochondrion intermembrane space</location>
    </subcellularLocation>
</comment>
<evidence type="ECO:0000313" key="14">
    <source>
        <dbReference type="Proteomes" id="UP000695022"/>
    </source>
</evidence>
<organism evidence="14 15">
    <name type="scientific">Priapulus caudatus</name>
    <name type="common">Priapulid worm</name>
    <dbReference type="NCBI Taxonomy" id="37621"/>
    <lineage>
        <taxon>Eukaryota</taxon>
        <taxon>Metazoa</taxon>
        <taxon>Ecdysozoa</taxon>
        <taxon>Scalidophora</taxon>
        <taxon>Priapulida</taxon>
        <taxon>Priapulimorpha</taxon>
        <taxon>Priapulimorphida</taxon>
        <taxon>Priapulidae</taxon>
        <taxon>Priapulus</taxon>
    </lineage>
</organism>
<dbReference type="Pfam" id="PF05676">
    <property type="entry name" value="NDUF_B7"/>
    <property type="match status" value="1"/>
</dbReference>
<comment type="function">
    <text evidence="1">Accessory subunit of the mitochondrial membrane respiratory chain NADH dehydrogenase (Complex I), that is believed not to be involved in catalysis. Complex I functions in the transfer of electrons from NADH to the respiratory chain. The immediate electron acceptor for the enzyme is believed to be ubiquinone.</text>
</comment>
<evidence type="ECO:0000256" key="10">
    <source>
        <dbReference type="ARBA" id="ARBA00023128"/>
    </source>
</evidence>
<evidence type="ECO:0000256" key="7">
    <source>
        <dbReference type="ARBA" id="ARBA00022660"/>
    </source>
</evidence>
<feature type="coiled-coil region" evidence="13">
    <location>
        <begin position="95"/>
        <end position="122"/>
    </location>
</feature>
<dbReference type="GeneID" id="106805292"/>
<keyword evidence="9" id="KW-0249">Electron transport</keyword>
<keyword evidence="8" id="KW-0999">Mitochondrion inner membrane</keyword>
<evidence type="ECO:0000256" key="11">
    <source>
        <dbReference type="ARBA" id="ARBA00023136"/>
    </source>
</evidence>
<evidence type="ECO:0000256" key="6">
    <source>
        <dbReference type="ARBA" id="ARBA00022448"/>
    </source>
</evidence>
<evidence type="ECO:0000256" key="4">
    <source>
        <dbReference type="ARBA" id="ARBA00008006"/>
    </source>
</evidence>
<evidence type="ECO:0000256" key="3">
    <source>
        <dbReference type="ARBA" id="ARBA00004637"/>
    </source>
</evidence>
<keyword evidence="13" id="KW-0175">Coiled coil</keyword>
<proteinExistence type="inferred from homology"/>
<evidence type="ECO:0000256" key="2">
    <source>
        <dbReference type="ARBA" id="ARBA00004569"/>
    </source>
</evidence>
<reference evidence="15" key="1">
    <citation type="submission" date="2025-08" db="UniProtKB">
        <authorList>
            <consortium name="RefSeq"/>
        </authorList>
    </citation>
    <scope>IDENTIFICATION</scope>
</reference>
<evidence type="ECO:0000256" key="9">
    <source>
        <dbReference type="ARBA" id="ARBA00022982"/>
    </source>
</evidence>
<evidence type="ECO:0000256" key="8">
    <source>
        <dbReference type="ARBA" id="ARBA00022792"/>
    </source>
</evidence>
<evidence type="ECO:0000256" key="5">
    <source>
        <dbReference type="ARBA" id="ARBA00018677"/>
    </source>
</evidence>